<feature type="transmembrane region" description="Helical" evidence="5">
    <location>
        <begin position="367"/>
        <end position="388"/>
    </location>
</feature>
<gene>
    <name evidence="7" type="ORF">N7496_001151</name>
</gene>
<proteinExistence type="predicted"/>
<feature type="transmembrane region" description="Helical" evidence="5">
    <location>
        <begin position="409"/>
        <end position="430"/>
    </location>
</feature>
<dbReference type="InterPro" id="IPR036259">
    <property type="entry name" value="MFS_trans_sf"/>
</dbReference>
<keyword evidence="3 5" id="KW-1133">Transmembrane helix</keyword>
<evidence type="ECO:0000259" key="6">
    <source>
        <dbReference type="PROSITE" id="PS50850"/>
    </source>
</evidence>
<feature type="transmembrane region" description="Helical" evidence="5">
    <location>
        <begin position="105"/>
        <end position="123"/>
    </location>
</feature>
<keyword evidence="4 5" id="KW-0472">Membrane</keyword>
<dbReference type="PANTHER" id="PTHR23502:SF4">
    <property type="entry name" value="MAJOR FACILITATOR SUPERFAMILY (MFS) PROFILE DOMAIN-CONTAINING PROTEIN-RELATED"/>
    <property type="match status" value="1"/>
</dbReference>
<comment type="caution">
    <text evidence="7">The sequence shown here is derived from an EMBL/GenBank/DDBJ whole genome shotgun (WGS) entry which is preliminary data.</text>
</comment>
<dbReference type="InterPro" id="IPR011701">
    <property type="entry name" value="MFS"/>
</dbReference>
<feature type="transmembrane region" description="Helical" evidence="5">
    <location>
        <begin position="501"/>
        <end position="525"/>
    </location>
</feature>
<feature type="domain" description="Major facilitator superfamily (MFS) profile" evidence="6">
    <location>
        <begin position="64"/>
        <end position="544"/>
    </location>
</feature>
<feature type="transmembrane region" description="Helical" evidence="5">
    <location>
        <begin position="472"/>
        <end position="495"/>
    </location>
</feature>
<reference evidence="7" key="1">
    <citation type="submission" date="2022-11" db="EMBL/GenBank/DDBJ databases">
        <authorList>
            <person name="Petersen C."/>
        </authorList>
    </citation>
    <scope>NUCLEOTIDE SEQUENCE</scope>
    <source>
        <strain evidence="7">IBT 29864</strain>
    </source>
</reference>
<dbReference type="Proteomes" id="UP001147782">
    <property type="component" value="Unassembled WGS sequence"/>
</dbReference>
<feature type="transmembrane region" description="Helical" evidence="5">
    <location>
        <begin position="68"/>
        <end position="93"/>
    </location>
</feature>
<protein>
    <recommendedName>
        <fullName evidence="6">Major facilitator superfamily (MFS) profile domain-containing protein</fullName>
    </recommendedName>
</protein>
<feature type="transmembrane region" description="Helical" evidence="5">
    <location>
        <begin position="130"/>
        <end position="147"/>
    </location>
</feature>
<comment type="subcellular location">
    <subcellularLocation>
        <location evidence="1">Membrane</location>
        <topology evidence="1">Multi-pass membrane protein</topology>
    </subcellularLocation>
</comment>
<dbReference type="GeneID" id="81433259"/>
<feature type="transmembrane region" description="Helical" evidence="5">
    <location>
        <begin position="436"/>
        <end position="460"/>
    </location>
</feature>
<evidence type="ECO:0000313" key="8">
    <source>
        <dbReference type="Proteomes" id="UP001147782"/>
    </source>
</evidence>
<dbReference type="RefSeq" id="XP_056560811.1">
    <property type="nucleotide sequence ID" value="XM_056694082.1"/>
</dbReference>
<dbReference type="EMBL" id="JAPZBS010000001">
    <property type="protein sequence ID" value="KAJ5390083.1"/>
    <property type="molecule type" value="Genomic_DNA"/>
</dbReference>
<evidence type="ECO:0000256" key="1">
    <source>
        <dbReference type="ARBA" id="ARBA00004141"/>
    </source>
</evidence>
<feature type="transmembrane region" description="Helical" evidence="5">
    <location>
        <begin position="329"/>
        <end position="355"/>
    </location>
</feature>
<evidence type="ECO:0000313" key="7">
    <source>
        <dbReference type="EMBL" id="KAJ5390083.1"/>
    </source>
</evidence>
<dbReference type="Gene3D" id="1.20.1250.20">
    <property type="entry name" value="MFS general substrate transporter like domains"/>
    <property type="match status" value="1"/>
</dbReference>
<feature type="transmembrane region" description="Helical" evidence="5">
    <location>
        <begin position="220"/>
        <end position="239"/>
    </location>
</feature>
<dbReference type="SUPFAM" id="SSF103473">
    <property type="entry name" value="MFS general substrate transporter"/>
    <property type="match status" value="1"/>
</dbReference>
<dbReference type="Pfam" id="PF07690">
    <property type="entry name" value="MFS_1"/>
    <property type="match status" value="1"/>
</dbReference>
<evidence type="ECO:0000256" key="4">
    <source>
        <dbReference type="ARBA" id="ARBA00023136"/>
    </source>
</evidence>
<reference evidence="7" key="2">
    <citation type="journal article" date="2023" name="IMA Fungus">
        <title>Comparative genomic study of the Penicillium genus elucidates a diverse pangenome and 15 lateral gene transfer events.</title>
        <authorList>
            <person name="Petersen C."/>
            <person name="Sorensen T."/>
            <person name="Nielsen M.R."/>
            <person name="Sondergaard T.E."/>
            <person name="Sorensen J.L."/>
            <person name="Fitzpatrick D.A."/>
            <person name="Frisvad J.C."/>
            <person name="Nielsen K.L."/>
        </authorList>
    </citation>
    <scope>NUCLEOTIDE SEQUENCE</scope>
    <source>
        <strain evidence="7">IBT 29864</strain>
    </source>
</reference>
<keyword evidence="8" id="KW-1185">Reference proteome</keyword>
<dbReference type="PANTHER" id="PTHR23502">
    <property type="entry name" value="MAJOR FACILITATOR SUPERFAMILY"/>
    <property type="match status" value="1"/>
</dbReference>
<dbReference type="PROSITE" id="PS50850">
    <property type="entry name" value="MFS"/>
    <property type="match status" value="1"/>
</dbReference>
<keyword evidence="2 5" id="KW-0812">Transmembrane</keyword>
<dbReference type="InterPro" id="IPR020846">
    <property type="entry name" value="MFS_dom"/>
</dbReference>
<dbReference type="GO" id="GO:0005886">
    <property type="term" value="C:plasma membrane"/>
    <property type="evidence" value="ECO:0007669"/>
    <property type="project" value="TreeGrafter"/>
</dbReference>
<dbReference type="OrthoDB" id="5215911at2759"/>
<organism evidence="7 8">
    <name type="scientific">Penicillium cataractarum</name>
    <dbReference type="NCBI Taxonomy" id="2100454"/>
    <lineage>
        <taxon>Eukaryota</taxon>
        <taxon>Fungi</taxon>
        <taxon>Dikarya</taxon>
        <taxon>Ascomycota</taxon>
        <taxon>Pezizomycotina</taxon>
        <taxon>Eurotiomycetes</taxon>
        <taxon>Eurotiomycetidae</taxon>
        <taxon>Eurotiales</taxon>
        <taxon>Aspergillaceae</taxon>
        <taxon>Penicillium</taxon>
    </lineage>
</organism>
<evidence type="ECO:0000256" key="2">
    <source>
        <dbReference type="ARBA" id="ARBA00022692"/>
    </source>
</evidence>
<sequence>MCDKIEQQQPEAPGTELLILQDHLALSQYKYVTRGQERVLLVPQPSIDDQNDPLLWPRWKKWLTFSNGLLYAFLGSVTGPMMAGGMIQLATFFKRPFSDIAYSNGATLICQGFGTLFWLPIAVKIGRRPVYLTSNLLMGVACVWLAIASQERFTNFVVARAFLGLFEAPIEAIVPSTVADIFHLHERGEKIAVYGLSVLGGNELGPLASAYIIQGLSMRWAFYIVAMFIGASLIAMFFLMPETAFNGSRPKIVPIIAEETDMINNREGKLSYEHLEGVSSVPAAQLESQFPAIERRPYVSELFRISINHEVSLWAIFQRPFILMIYPTVLWSSLAYGMSLSWNVILGCLVAQLFSVQPYNFDSGAQGLTFVSPLLGSLVGTYLCGPLADRTATWFTIRNKGVREPEMRLPTCIIAAILTFLGALLSGLTYHYKTHWAGPIVGFGVLSAGAQMGATLAISYSLDCHKEFSAEIMVTISCLKSGVAWIWTWCINNWVSSAGLLTVFMTLAAINVGIYMLAFIFHFYGKKIRIYLQKKDFLRTSIEK</sequence>
<evidence type="ECO:0000256" key="3">
    <source>
        <dbReference type="ARBA" id="ARBA00022989"/>
    </source>
</evidence>
<evidence type="ECO:0000256" key="5">
    <source>
        <dbReference type="SAM" id="Phobius"/>
    </source>
</evidence>
<dbReference type="GO" id="GO:0022857">
    <property type="term" value="F:transmembrane transporter activity"/>
    <property type="evidence" value="ECO:0007669"/>
    <property type="project" value="InterPro"/>
</dbReference>
<name>A0A9W9VVI7_9EURO</name>
<accession>A0A9W9VVI7</accession>
<dbReference type="AlphaFoldDB" id="A0A9W9VVI7"/>